<dbReference type="OrthoDB" id="9767517at2"/>
<dbReference type="CDD" id="cd03802">
    <property type="entry name" value="GT4_AviGT4-like"/>
    <property type="match status" value="1"/>
</dbReference>
<evidence type="ECO:0000313" key="3">
    <source>
        <dbReference type="EMBL" id="MRG97112.1"/>
    </source>
</evidence>
<evidence type="ECO:0000313" key="4">
    <source>
        <dbReference type="Proteomes" id="UP000440224"/>
    </source>
</evidence>
<dbReference type="RefSeq" id="WP_153823893.1">
    <property type="nucleotide sequence ID" value="NZ_WJIE01000015.1"/>
</dbReference>
<dbReference type="Proteomes" id="UP000440224">
    <property type="component" value="Unassembled WGS sequence"/>
</dbReference>
<dbReference type="PANTHER" id="PTHR45947">
    <property type="entry name" value="SULFOQUINOVOSYL TRANSFERASE SQD2"/>
    <property type="match status" value="1"/>
</dbReference>
<feature type="domain" description="Glycosyltransferase subfamily 4-like N-terminal" evidence="2">
    <location>
        <begin position="18"/>
        <end position="135"/>
    </location>
</feature>
<dbReference type="PANTHER" id="PTHR45947:SF3">
    <property type="entry name" value="SULFOQUINOVOSYL TRANSFERASE SQD2"/>
    <property type="match status" value="1"/>
</dbReference>
<dbReference type="Pfam" id="PF13439">
    <property type="entry name" value="Glyco_transf_4"/>
    <property type="match status" value="1"/>
</dbReference>
<keyword evidence="3" id="KW-0808">Transferase</keyword>
<evidence type="ECO:0000259" key="2">
    <source>
        <dbReference type="Pfam" id="PF13439"/>
    </source>
</evidence>
<feature type="domain" description="Glycosyl transferase family 1" evidence="1">
    <location>
        <begin position="164"/>
        <end position="300"/>
    </location>
</feature>
<dbReference type="InterPro" id="IPR050194">
    <property type="entry name" value="Glycosyltransferase_grp1"/>
</dbReference>
<dbReference type="GO" id="GO:0016757">
    <property type="term" value="F:glycosyltransferase activity"/>
    <property type="evidence" value="ECO:0007669"/>
    <property type="project" value="InterPro"/>
</dbReference>
<evidence type="ECO:0000259" key="1">
    <source>
        <dbReference type="Pfam" id="PF00534"/>
    </source>
</evidence>
<dbReference type="InterPro" id="IPR001296">
    <property type="entry name" value="Glyco_trans_1"/>
</dbReference>
<accession>A0A6N7PY47</accession>
<organism evidence="3 4">
    <name type="scientific">Polyangium spumosum</name>
    <dbReference type="NCBI Taxonomy" id="889282"/>
    <lineage>
        <taxon>Bacteria</taxon>
        <taxon>Pseudomonadati</taxon>
        <taxon>Myxococcota</taxon>
        <taxon>Polyangia</taxon>
        <taxon>Polyangiales</taxon>
        <taxon>Polyangiaceae</taxon>
        <taxon>Polyangium</taxon>
    </lineage>
</organism>
<reference evidence="3 4" key="1">
    <citation type="submission" date="2019-10" db="EMBL/GenBank/DDBJ databases">
        <title>A soil myxobacterium in the family Polyangiaceae.</title>
        <authorList>
            <person name="Li Y."/>
            <person name="Wang J."/>
        </authorList>
    </citation>
    <scope>NUCLEOTIDE SEQUENCE [LARGE SCALE GENOMIC DNA]</scope>
    <source>
        <strain evidence="3 4">DSM 14734</strain>
    </source>
</reference>
<dbReference type="Pfam" id="PF00534">
    <property type="entry name" value="Glycos_transf_1"/>
    <property type="match status" value="1"/>
</dbReference>
<keyword evidence="4" id="KW-1185">Reference proteome</keyword>
<dbReference type="InterPro" id="IPR028098">
    <property type="entry name" value="Glyco_trans_4-like_N"/>
</dbReference>
<protein>
    <submittedName>
        <fullName evidence="3">Glycosyltransferase</fullName>
    </submittedName>
</protein>
<gene>
    <name evidence="3" type="ORF">GF068_35075</name>
</gene>
<name>A0A6N7PY47_9BACT</name>
<proteinExistence type="predicted"/>
<dbReference type="SUPFAM" id="SSF53756">
    <property type="entry name" value="UDP-Glycosyltransferase/glycogen phosphorylase"/>
    <property type="match status" value="1"/>
</dbReference>
<sequence>MRIAMIATPFIRMPPIGYGGTELFCYELAEELDTRGHDVTVFTTGDSVTSCRKRALYHRPVWPPAAADELNHAAWALAEVARGDFDVVHLNSPLGVALAGFLRVPIVHTMHHHREESYSRIFASHQGIYHVAISRRQLELEVPLARARVIHHGLSPRRYPPSQRDEGYLAHIGRYCEEKGTHLALDIARLAEKPIHLGGRVHPQDRVFFDEHIAPRLDLPGVIDHGEVDHEQKVRLLSGARAIVCPLLWEEPFGLVAVEAMLCGTPVIGFARGSFPEIVDEGVTGFLVPPDDVDALVRLATSPALAHFDRAACARRARDRFSTSVMTTAYEAVYRRAVTGGKVARARVA</sequence>
<dbReference type="EMBL" id="WJIE01000015">
    <property type="protein sequence ID" value="MRG97112.1"/>
    <property type="molecule type" value="Genomic_DNA"/>
</dbReference>
<dbReference type="AlphaFoldDB" id="A0A6N7PY47"/>
<dbReference type="Gene3D" id="3.40.50.2000">
    <property type="entry name" value="Glycogen Phosphorylase B"/>
    <property type="match status" value="2"/>
</dbReference>
<comment type="caution">
    <text evidence="3">The sequence shown here is derived from an EMBL/GenBank/DDBJ whole genome shotgun (WGS) entry which is preliminary data.</text>
</comment>